<dbReference type="InterPro" id="IPR007486">
    <property type="entry name" value="YebE"/>
</dbReference>
<proteinExistence type="predicted"/>
<comment type="caution">
    <text evidence="2">The sequence shown here is derived from an EMBL/GenBank/DDBJ whole genome shotgun (WGS) entry which is preliminary data.</text>
</comment>
<feature type="region of interest" description="Disordered" evidence="1">
    <location>
        <begin position="38"/>
        <end position="106"/>
    </location>
</feature>
<dbReference type="EMBL" id="JACHXU010000001">
    <property type="protein sequence ID" value="MBB3204657.1"/>
    <property type="molecule type" value="Genomic_DNA"/>
</dbReference>
<evidence type="ECO:0000313" key="3">
    <source>
        <dbReference type="Proteomes" id="UP000536179"/>
    </source>
</evidence>
<protein>
    <submittedName>
        <fullName evidence="2">Uncharacterized protein</fullName>
    </submittedName>
</protein>
<dbReference type="Proteomes" id="UP000536179">
    <property type="component" value="Unassembled WGS sequence"/>
</dbReference>
<reference evidence="2 3" key="1">
    <citation type="submission" date="2020-08" db="EMBL/GenBank/DDBJ databases">
        <title>Genomic Encyclopedia of Type Strains, Phase III (KMG-III): the genomes of soil and plant-associated and newly described type strains.</title>
        <authorList>
            <person name="Whitman W."/>
        </authorList>
    </citation>
    <scope>NUCLEOTIDE SEQUENCE [LARGE SCALE GENOMIC DNA]</scope>
    <source>
        <strain evidence="2 3">CECT 8075</strain>
    </source>
</reference>
<dbReference type="AlphaFoldDB" id="A0A7W5DUX9"/>
<organism evidence="2 3">
    <name type="scientific">Aporhodopirellula rubra</name>
    <dbReference type="NCBI Taxonomy" id="980271"/>
    <lineage>
        <taxon>Bacteria</taxon>
        <taxon>Pseudomonadati</taxon>
        <taxon>Planctomycetota</taxon>
        <taxon>Planctomycetia</taxon>
        <taxon>Pirellulales</taxon>
        <taxon>Pirellulaceae</taxon>
        <taxon>Aporhodopirellula</taxon>
    </lineage>
</organism>
<keyword evidence="3" id="KW-1185">Reference proteome</keyword>
<sequence length="227" mass="25349">MDAVRVLGAMLGNRAGRTPRNGQILGEVLNGVAAITRSAQPTSRPGPPGRFPPSHHSPFEHMVRDSVARRHRQGGHFPSQATNWINDRGRGIPAPPPQHDRHHHDHHSGLAYDARAQLLITAMIMAAQADGRIDPREQEEIISQLQPLDASEAEFLRREFRRPHDLHAFAHAVPQGMEYEVYSVSLMAIDVDTRAEVAYLQQLAECLHITGPECQAIHHRYGYQGTF</sequence>
<feature type="compositionally biased region" description="Basic and acidic residues" evidence="1">
    <location>
        <begin position="57"/>
        <end position="68"/>
    </location>
</feature>
<dbReference type="SUPFAM" id="SSF158682">
    <property type="entry name" value="TerB-like"/>
    <property type="match status" value="1"/>
</dbReference>
<dbReference type="RefSeq" id="WP_246418991.1">
    <property type="nucleotide sequence ID" value="NZ_JACHXU010000001.1"/>
</dbReference>
<dbReference type="InterPro" id="IPR029024">
    <property type="entry name" value="TerB-like"/>
</dbReference>
<accession>A0A7W5DUX9</accession>
<name>A0A7W5DUX9_9BACT</name>
<evidence type="ECO:0000313" key="2">
    <source>
        <dbReference type="EMBL" id="MBB3204657.1"/>
    </source>
</evidence>
<evidence type="ECO:0000256" key="1">
    <source>
        <dbReference type="SAM" id="MobiDB-lite"/>
    </source>
</evidence>
<gene>
    <name evidence="2" type="ORF">FHS27_000421</name>
</gene>
<dbReference type="Pfam" id="PF04391">
    <property type="entry name" value="DUF533"/>
    <property type="match status" value="1"/>
</dbReference>
<dbReference type="CDD" id="cd07178">
    <property type="entry name" value="terB_like_YebE"/>
    <property type="match status" value="1"/>
</dbReference>